<gene>
    <name evidence="2" type="ORF">C5748_10895</name>
</gene>
<protein>
    <submittedName>
        <fullName evidence="2">RES domain-containing protein</fullName>
    </submittedName>
</protein>
<feature type="domain" description="RES" evidence="1">
    <location>
        <begin position="84"/>
        <end position="228"/>
    </location>
</feature>
<comment type="caution">
    <text evidence="2">The sequence shown here is derived from an EMBL/GenBank/DDBJ whole genome shotgun (WGS) entry which is preliminary data.</text>
</comment>
<dbReference type="Pfam" id="PF08808">
    <property type="entry name" value="RES"/>
    <property type="match status" value="1"/>
</dbReference>
<evidence type="ECO:0000259" key="1">
    <source>
        <dbReference type="SMART" id="SM00953"/>
    </source>
</evidence>
<dbReference type="InterPro" id="IPR014914">
    <property type="entry name" value="RES_dom"/>
</dbReference>
<sequence>MMSQFSTADAFWSFTQEIALQSRYLRSADVENFLNAVARTCHGRRRLIDKGTIFWRAQVGHDWVVDPEQGGRVRGPHSESRMKPLQDRAYEGRVNPKGIPCLYFATTREAAMSEVRPWIGSVVSVARFRTVRDVAAVDCSVLHGAELERSGDLSPDEIERIVWANIDHAFSRPVTRSDNTAEYAATQILAEVFQKQDFDGVVYKSAFSAEGYNVAFFDLSCAEQIESSLFQVESAKFSFKEIDG</sequence>
<dbReference type="EMBL" id="PVBR01000006">
    <property type="protein sequence ID" value="PRD43737.1"/>
    <property type="molecule type" value="Genomic_DNA"/>
</dbReference>
<evidence type="ECO:0000313" key="2">
    <source>
        <dbReference type="EMBL" id="PRD43737.1"/>
    </source>
</evidence>
<accession>A0A2S9IT83</accession>
<keyword evidence="3" id="KW-1185">Reference proteome</keyword>
<name>A0A2S9IT83_9HYPH</name>
<reference evidence="2 3" key="1">
    <citation type="submission" date="2018-02" db="EMBL/GenBank/DDBJ databases">
        <title>The draft genome of Phyllobacterium sp. 1N-3.</title>
        <authorList>
            <person name="Liu L."/>
            <person name="Li L."/>
            <person name="Zhang X."/>
            <person name="Wang T."/>
            <person name="Liang L."/>
        </authorList>
    </citation>
    <scope>NUCLEOTIDE SEQUENCE [LARGE SCALE GENOMIC DNA]</scope>
    <source>
        <strain evidence="2 3">1N-3</strain>
    </source>
</reference>
<dbReference type="SMART" id="SM00953">
    <property type="entry name" value="RES"/>
    <property type="match status" value="1"/>
</dbReference>
<proteinExistence type="predicted"/>
<organism evidence="2 3">
    <name type="scientific">Phyllobacterium phragmitis</name>
    <dbReference type="NCBI Taxonomy" id="2670329"/>
    <lineage>
        <taxon>Bacteria</taxon>
        <taxon>Pseudomonadati</taxon>
        <taxon>Pseudomonadota</taxon>
        <taxon>Alphaproteobacteria</taxon>
        <taxon>Hyphomicrobiales</taxon>
        <taxon>Phyllobacteriaceae</taxon>
        <taxon>Phyllobacterium</taxon>
    </lineage>
</organism>
<evidence type="ECO:0000313" key="3">
    <source>
        <dbReference type="Proteomes" id="UP000239434"/>
    </source>
</evidence>
<dbReference type="Proteomes" id="UP000239434">
    <property type="component" value="Unassembled WGS sequence"/>
</dbReference>
<dbReference type="AlphaFoldDB" id="A0A2S9IT83"/>